<dbReference type="AlphaFoldDB" id="T1FUZ7"/>
<dbReference type="STRING" id="6412.T1FUZ7"/>
<dbReference type="InParanoid" id="T1FUZ7"/>
<feature type="domain" description="CobW C-terminal" evidence="1">
    <location>
        <begin position="181"/>
        <end position="285"/>
    </location>
</feature>
<dbReference type="EMBL" id="KB097496">
    <property type="protein sequence ID" value="ESN95943.1"/>
    <property type="molecule type" value="Genomic_DNA"/>
</dbReference>
<sequence length="287" mass="32333">MTDSEEEIPDLVPINNFNDSTKDLTDTETVTTCKAVKQIKQISEKINTKSSGKTTLLNYILTEQHNVKIAVILNEFGAGSALEKSLAIGENGKLYEEWLELRNGCMCCSVRDNAVKAIELLMGKKGNFDYILLETTGLADPGPIANMFWVNLDDILNLNTLMLAPKRNDLMRKEVIHTKGIRSVTVEYSRNVDKQLLENFLQQLLWEKNIESSSNKRHMRVIRIKGVLSIESEEHQVLLQGVEEIYELKHTNVPWAGDDVRVTRIVFIGLNLDLGVLKSCVESCLIG</sequence>
<dbReference type="InterPro" id="IPR011629">
    <property type="entry name" value="CobW-like_C"/>
</dbReference>
<dbReference type="PANTHER" id="PTHR13748">
    <property type="entry name" value="COBW-RELATED"/>
    <property type="match status" value="1"/>
</dbReference>
<name>T1FUZ7_HELRO</name>
<dbReference type="RefSeq" id="XP_009025978.1">
    <property type="nucleotide sequence ID" value="XM_009027730.1"/>
</dbReference>
<accession>T1FUZ7</accession>
<dbReference type="OMA" id="IEINHAT"/>
<dbReference type="PANTHER" id="PTHR13748:SF31">
    <property type="entry name" value="ZINC-REGULATED GTPASE METALLOPROTEIN ACTIVATOR 1A-RELATED"/>
    <property type="match status" value="1"/>
</dbReference>
<dbReference type="Pfam" id="PF02492">
    <property type="entry name" value="cobW"/>
    <property type="match status" value="1"/>
</dbReference>
<dbReference type="GeneID" id="20212643"/>
<dbReference type="InterPro" id="IPR027417">
    <property type="entry name" value="P-loop_NTPase"/>
</dbReference>
<dbReference type="CTD" id="20212643"/>
<reference evidence="3" key="3">
    <citation type="submission" date="2015-06" db="UniProtKB">
        <authorList>
            <consortium name="EnsemblMetazoa"/>
        </authorList>
    </citation>
    <scope>IDENTIFICATION</scope>
</reference>
<dbReference type="Pfam" id="PF07683">
    <property type="entry name" value="CobW_C"/>
    <property type="match status" value="1"/>
</dbReference>
<dbReference type="SMART" id="SM00833">
    <property type="entry name" value="CobW_C"/>
    <property type="match status" value="1"/>
</dbReference>
<dbReference type="InterPro" id="IPR051316">
    <property type="entry name" value="Zinc-reg_GTPase_activator"/>
</dbReference>
<evidence type="ECO:0000259" key="1">
    <source>
        <dbReference type="SMART" id="SM00833"/>
    </source>
</evidence>
<dbReference type="SUPFAM" id="SSF90002">
    <property type="entry name" value="Hypothetical protein YjiA, C-terminal domain"/>
    <property type="match status" value="1"/>
</dbReference>
<reference evidence="4" key="1">
    <citation type="submission" date="2012-12" db="EMBL/GenBank/DDBJ databases">
        <authorList>
            <person name="Hellsten U."/>
            <person name="Grimwood J."/>
            <person name="Chapman J.A."/>
            <person name="Shapiro H."/>
            <person name="Aerts A."/>
            <person name="Otillar R.P."/>
            <person name="Terry A.Y."/>
            <person name="Boore J.L."/>
            <person name="Simakov O."/>
            <person name="Marletaz F."/>
            <person name="Cho S.-J."/>
            <person name="Edsinger-Gonzales E."/>
            <person name="Havlak P."/>
            <person name="Kuo D.-H."/>
            <person name="Larsson T."/>
            <person name="Lv J."/>
            <person name="Arendt D."/>
            <person name="Savage R."/>
            <person name="Osoegawa K."/>
            <person name="de Jong P."/>
            <person name="Lindberg D.R."/>
            <person name="Seaver E.C."/>
            <person name="Weisblat D.A."/>
            <person name="Putnam N.H."/>
            <person name="Grigoriev I.V."/>
            <person name="Rokhsar D.S."/>
        </authorList>
    </citation>
    <scope>NUCLEOTIDE SEQUENCE</scope>
</reference>
<reference evidence="2 4" key="2">
    <citation type="journal article" date="2013" name="Nature">
        <title>Insights into bilaterian evolution from three spiralian genomes.</title>
        <authorList>
            <person name="Simakov O."/>
            <person name="Marletaz F."/>
            <person name="Cho S.J."/>
            <person name="Edsinger-Gonzales E."/>
            <person name="Havlak P."/>
            <person name="Hellsten U."/>
            <person name="Kuo D.H."/>
            <person name="Larsson T."/>
            <person name="Lv J."/>
            <person name="Arendt D."/>
            <person name="Savage R."/>
            <person name="Osoegawa K."/>
            <person name="de Jong P."/>
            <person name="Grimwood J."/>
            <person name="Chapman J.A."/>
            <person name="Shapiro H."/>
            <person name="Aerts A."/>
            <person name="Otillar R.P."/>
            <person name="Terry A.Y."/>
            <person name="Boore J.L."/>
            <person name="Grigoriev I.V."/>
            <person name="Lindberg D.R."/>
            <person name="Seaver E.C."/>
            <person name="Weisblat D.A."/>
            <person name="Putnam N.H."/>
            <person name="Rokhsar D.S."/>
        </authorList>
    </citation>
    <scope>NUCLEOTIDE SEQUENCE</scope>
</reference>
<organism evidence="3 4">
    <name type="scientific">Helobdella robusta</name>
    <name type="common">Californian leech</name>
    <dbReference type="NCBI Taxonomy" id="6412"/>
    <lineage>
        <taxon>Eukaryota</taxon>
        <taxon>Metazoa</taxon>
        <taxon>Spiralia</taxon>
        <taxon>Lophotrochozoa</taxon>
        <taxon>Annelida</taxon>
        <taxon>Clitellata</taxon>
        <taxon>Hirudinea</taxon>
        <taxon>Rhynchobdellida</taxon>
        <taxon>Glossiphoniidae</taxon>
        <taxon>Helobdella</taxon>
    </lineage>
</organism>
<dbReference type="GO" id="GO:0005737">
    <property type="term" value="C:cytoplasm"/>
    <property type="evidence" value="ECO:0000318"/>
    <property type="project" value="GO_Central"/>
</dbReference>
<keyword evidence="4" id="KW-1185">Reference proteome</keyword>
<dbReference type="Gene3D" id="3.40.50.300">
    <property type="entry name" value="P-loop containing nucleotide triphosphate hydrolases"/>
    <property type="match status" value="1"/>
</dbReference>
<dbReference type="OrthoDB" id="258627at2759"/>
<dbReference type="KEGG" id="hro:HELRODRAFT_193445"/>
<dbReference type="InterPro" id="IPR003495">
    <property type="entry name" value="CobW/HypB/UreG_nucleotide-bd"/>
</dbReference>
<dbReference type="EnsemblMetazoa" id="HelroT193445">
    <property type="protein sequence ID" value="HelroP193445"/>
    <property type="gene ID" value="HelroG193445"/>
</dbReference>
<dbReference type="HOGENOM" id="CLU_017452_0_1_1"/>
<evidence type="ECO:0000313" key="4">
    <source>
        <dbReference type="Proteomes" id="UP000015101"/>
    </source>
</evidence>
<dbReference type="SUPFAM" id="SSF52540">
    <property type="entry name" value="P-loop containing nucleoside triphosphate hydrolases"/>
    <property type="match status" value="1"/>
</dbReference>
<evidence type="ECO:0000313" key="3">
    <source>
        <dbReference type="EnsemblMetazoa" id="HelroP193445"/>
    </source>
</evidence>
<protein>
    <recommendedName>
        <fullName evidence="1">CobW C-terminal domain-containing protein</fullName>
    </recommendedName>
</protein>
<proteinExistence type="predicted"/>
<evidence type="ECO:0000313" key="2">
    <source>
        <dbReference type="EMBL" id="ESN95943.1"/>
    </source>
</evidence>
<dbReference type="Proteomes" id="UP000015101">
    <property type="component" value="Unassembled WGS sequence"/>
</dbReference>
<dbReference type="eggNOG" id="KOG2743">
    <property type="taxonomic scope" value="Eukaryota"/>
</dbReference>
<gene>
    <name evidence="3" type="primary">20212643</name>
    <name evidence="2" type="ORF">HELRODRAFT_193445</name>
</gene>
<dbReference type="EMBL" id="AMQM01006582">
    <property type="status" value="NOT_ANNOTATED_CDS"/>
    <property type="molecule type" value="Genomic_DNA"/>
</dbReference>